<sequence length="98" mass="11267">MQWDLAGSSLGNSLKELGSSLGTRMEITGKKTGGLTVRMSEVSGLARVELNQLTKEMVNIKVKPEFKKWRESRRLDHLYHRIRVTTNRCRRVNRPDGR</sequence>
<protein>
    <submittedName>
        <fullName evidence="1">Uncharacterized protein</fullName>
    </submittedName>
</protein>
<proteinExistence type="predicted"/>
<gene>
    <name evidence="1" type="ORF">B296_00012929</name>
</gene>
<accession>A0A426X7M0</accession>
<evidence type="ECO:0000313" key="1">
    <source>
        <dbReference type="EMBL" id="RRT35469.1"/>
    </source>
</evidence>
<comment type="caution">
    <text evidence="1">The sequence shown here is derived from an EMBL/GenBank/DDBJ whole genome shotgun (WGS) entry which is preliminary data.</text>
</comment>
<dbReference type="EMBL" id="AMZH03025008">
    <property type="protein sequence ID" value="RRT35469.1"/>
    <property type="molecule type" value="Genomic_DNA"/>
</dbReference>
<dbReference type="AlphaFoldDB" id="A0A426X7M0"/>
<name>A0A426X7M0_ENSVE</name>
<reference evidence="1 2" key="1">
    <citation type="journal article" date="2014" name="Agronomy (Basel)">
        <title>A Draft Genome Sequence for Ensete ventricosum, the Drought-Tolerant Tree Against Hunger.</title>
        <authorList>
            <person name="Harrison J."/>
            <person name="Moore K.A."/>
            <person name="Paszkiewicz K."/>
            <person name="Jones T."/>
            <person name="Grant M."/>
            <person name="Ambacheew D."/>
            <person name="Muzemil S."/>
            <person name="Studholme D.J."/>
        </authorList>
    </citation>
    <scope>NUCLEOTIDE SEQUENCE [LARGE SCALE GENOMIC DNA]</scope>
</reference>
<organism evidence="1 2">
    <name type="scientific">Ensete ventricosum</name>
    <name type="common">Abyssinian banana</name>
    <name type="synonym">Musa ensete</name>
    <dbReference type="NCBI Taxonomy" id="4639"/>
    <lineage>
        <taxon>Eukaryota</taxon>
        <taxon>Viridiplantae</taxon>
        <taxon>Streptophyta</taxon>
        <taxon>Embryophyta</taxon>
        <taxon>Tracheophyta</taxon>
        <taxon>Spermatophyta</taxon>
        <taxon>Magnoliopsida</taxon>
        <taxon>Liliopsida</taxon>
        <taxon>Zingiberales</taxon>
        <taxon>Musaceae</taxon>
        <taxon>Ensete</taxon>
    </lineage>
</organism>
<evidence type="ECO:0000313" key="2">
    <source>
        <dbReference type="Proteomes" id="UP000287651"/>
    </source>
</evidence>
<dbReference type="Proteomes" id="UP000287651">
    <property type="component" value="Unassembled WGS sequence"/>
</dbReference>